<accession>A0A8H8TWH0</accession>
<evidence type="ECO:0000313" key="2">
    <source>
        <dbReference type="EMBL" id="SYW86235.1"/>
    </source>
</evidence>
<dbReference type="InterPro" id="IPR043502">
    <property type="entry name" value="DNA/RNA_pol_sf"/>
</dbReference>
<proteinExistence type="predicted"/>
<sequence>MPYWDGIGPQVTQDLDRSPSARPLTQVIPPWLEHKCTVTPLQIDAEEYKARCLPGKGPCFTHEGDGSLKTTNIEPWLEPLDMTQEILLMDDTARDFTVRDPSTPFEITYLTYANAKIRYSNFNPETRCYDILIKAGEHEGGDISVGESPADMSLLSRSSFFGSSTPPAAVLAIPSAGQTSGTSGELPSLPLTHCFPWVPLDIVQQVKHDQLKPEHLVKLCNLELRVSKEPSQLTHLTVGPGGVLVGAKESSDICTSAFVKAIPTIATLTQIWLVYITIRVHATGNLTLNKALLILALVPYKSGHPMTLNSAAGSRTLTSRPAPSQVMGSRAPALNNNLPYLYPDQAFTSQLQGALQHGVKLGYDSPLQHDACLDVVNLPMDSNNVHHLCHEIETRLAEGCLRHVTDPVSMRLVCLPVGVVPKPHSDKRRTIYDLSHPREPGTRLSSINDGINTSFVTIHYESLDMIMDFIHEHPSASLWKADLEDAFRHVIVAESDARLMGIHFDAFTLQAASPSPTSHSDMSHYLDDFFGASDTTASPATPIQVFSLSAAVLGFKLSHKKMVWDTTKLEILGIELDSVAQTASITQQ</sequence>
<dbReference type="EMBL" id="ULHB01000261">
    <property type="protein sequence ID" value="SYW86235.1"/>
    <property type="molecule type" value="Genomic_DNA"/>
</dbReference>
<dbReference type="PANTHER" id="PTHR33050:SF8">
    <property type="entry name" value="REVERSE TRANSCRIPTASE DOMAIN-CONTAINING PROTEIN"/>
    <property type="match status" value="1"/>
</dbReference>
<dbReference type="SUPFAM" id="SSF56672">
    <property type="entry name" value="DNA/RNA polymerases"/>
    <property type="match status" value="1"/>
</dbReference>
<dbReference type="AlphaFoldDB" id="A0A8H8TWH0"/>
<feature type="region of interest" description="Disordered" evidence="1">
    <location>
        <begin position="1"/>
        <end position="22"/>
    </location>
</feature>
<evidence type="ECO:0008006" key="4">
    <source>
        <dbReference type="Google" id="ProtNLM"/>
    </source>
</evidence>
<dbReference type="InterPro" id="IPR052055">
    <property type="entry name" value="Hepadnavirus_pol/RT"/>
</dbReference>
<protein>
    <recommendedName>
        <fullName evidence="4">Reverse transcriptase domain-containing protein</fullName>
    </recommendedName>
</protein>
<name>A0A8H8TWH0_9BASI</name>
<evidence type="ECO:0000256" key="1">
    <source>
        <dbReference type="SAM" id="MobiDB-lite"/>
    </source>
</evidence>
<keyword evidence="3" id="KW-1185">Reference proteome</keyword>
<comment type="caution">
    <text evidence="2">The sequence shown here is derived from an EMBL/GenBank/DDBJ whole genome shotgun (WGS) entry which is preliminary data.</text>
</comment>
<gene>
    <name evidence="2" type="ORF">UBRO2_05955</name>
</gene>
<dbReference type="PANTHER" id="PTHR33050">
    <property type="entry name" value="REVERSE TRANSCRIPTASE DOMAIN-CONTAINING PROTEIN"/>
    <property type="match status" value="1"/>
</dbReference>
<evidence type="ECO:0000313" key="3">
    <source>
        <dbReference type="Proteomes" id="UP000658997"/>
    </source>
</evidence>
<organism evidence="2 3">
    <name type="scientific">Ustilago bromivora</name>
    <dbReference type="NCBI Taxonomy" id="307758"/>
    <lineage>
        <taxon>Eukaryota</taxon>
        <taxon>Fungi</taxon>
        <taxon>Dikarya</taxon>
        <taxon>Basidiomycota</taxon>
        <taxon>Ustilaginomycotina</taxon>
        <taxon>Ustilaginomycetes</taxon>
        <taxon>Ustilaginales</taxon>
        <taxon>Ustilaginaceae</taxon>
        <taxon>Ustilago</taxon>
    </lineage>
</organism>
<dbReference type="Proteomes" id="UP000658997">
    <property type="component" value="Unassembled WGS sequence"/>
</dbReference>
<reference evidence="2" key="1">
    <citation type="submission" date="2018-08" db="EMBL/GenBank/DDBJ databases">
        <authorList>
            <person name="Guldener U."/>
        </authorList>
    </citation>
    <scope>NUCLEOTIDE SEQUENCE</scope>
    <source>
        <strain evidence="2">UB2</strain>
    </source>
</reference>